<evidence type="ECO:0000313" key="2">
    <source>
        <dbReference type="Proteomes" id="UP000244336"/>
    </source>
</evidence>
<accession>A0A2T7ERB5</accession>
<keyword evidence="2" id="KW-1185">Reference proteome</keyword>
<reference evidence="1 2" key="1">
    <citation type="submission" date="2018-04" db="EMBL/GenBank/DDBJ databases">
        <title>WGS assembly of Panicum hallii var. hallii HAL2.</title>
        <authorList>
            <person name="Lovell J."/>
            <person name="Jenkins J."/>
            <person name="Lowry D."/>
            <person name="Mamidi S."/>
            <person name="Sreedasyam A."/>
            <person name="Weng X."/>
            <person name="Barry K."/>
            <person name="Bonette J."/>
            <person name="Campitelli B."/>
            <person name="Daum C."/>
            <person name="Gordon S."/>
            <person name="Gould B."/>
            <person name="Lipzen A."/>
            <person name="MacQueen A."/>
            <person name="Palacio-Mejia J."/>
            <person name="Plott C."/>
            <person name="Shakirov E."/>
            <person name="Shu S."/>
            <person name="Yoshinaga Y."/>
            <person name="Zane M."/>
            <person name="Rokhsar D."/>
            <person name="Grimwood J."/>
            <person name="Schmutz J."/>
            <person name="Juenger T."/>
        </authorList>
    </citation>
    <scope>NUCLEOTIDE SEQUENCE [LARGE SCALE GENOMIC DNA]</scope>
    <source>
        <strain evidence="2">cv. HAL2</strain>
    </source>
</reference>
<protein>
    <submittedName>
        <fullName evidence="1">Uncharacterized protein</fullName>
    </submittedName>
</protein>
<sequence length="69" mass="7978">MGPVIRAPLPTKGVLFCLFFVTPQGRFTYTAAETLPDYRIVRKSLERFRSKFLPLTSKIFKRLATSRIK</sequence>
<dbReference type="EMBL" id="CM009750">
    <property type="protein sequence ID" value="PUZ70382.1"/>
    <property type="molecule type" value="Genomic_DNA"/>
</dbReference>
<proteinExistence type="predicted"/>
<name>A0A2T7ERB5_9POAL</name>
<dbReference type="Proteomes" id="UP000244336">
    <property type="component" value="Chromosome 2"/>
</dbReference>
<dbReference type="AlphaFoldDB" id="A0A2T7ERB5"/>
<evidence type="ECO:0000313" key="1">
    <source>
        <dbReference type="EMBL" id="PUZ70382.1"/>
    </source>
</evidence>
<gene>
    <name evidence="1" type="ORF">GQ55_2G225600</name>
</gene>
<organism evidence="1 2">
    <name type="scientific">Panicum hallii var. hallii</name>
    <dbReference type="NCBI Taxonomy" id="1504633"/>
    <lineage>
        <taxon>Eukaryota</taxon>
        <taxon>Viridiplantae</taxon>
        <taxon>Streptophyta</taxon>
        <taxon>Embryophyta</taxon>
        <taxon>Tracheophyta</taxon>
        <taxon>Spermatophyta</taxon>
        <taxon>Magnoliopsida</taxon>
        <taxon>Liliopsida</taxon>
        <taxon>Poales</taxon>
        <taxon>Poaceae</taxon>
        <taxon>PACMAD clade</taxon>
        <taxon>Panicoideae</taxon>
        <taxon>Panicodae</taxon>
        <taxon>Paniceae</taxon>
        <taxon>Panicinae</taxon>
        <taxon>Panicum</taxon>
        <taxon>Panicum sect. Panicum</taxon>
    </lineage>
</organism>
<dbReference type="Gramene" id="PUZ70382">
    <property type="protein sequence ID" value="PUZ70382"/>
    <property type="gene ID" value="GQ55_2G225600"/>
</dbReference>